<dbReference type="UniPathway" id="UPA00196"/>
<comment type="pathway">
    <text evidence="2 11">Glycolipid biosynthesis; glycosylphosphatidylinositol-anchor biosynthesis.</text>
</comment>
<dbReference type="GO" id="GO:1990529">
    <property type="term" value="C:glycosylphosphatidylinositol-mannosyltransferase I complex"/>
    <property type="evidence" value="ECO:0007669"/>
    <property type="project" value="EnsemblFungi"/>
</dbReference>
<comment type="similarity">
    <text evidence="3 11">Belongs to the PIGX family.</text>
</comment>
<dbReference type="InterPro" id="IPR013233">
    <property type="entry name" value="PIG-X/PBN1"/>
</dbReference>
<dbReference type="InterPro" id="IPR042322">
    <property type="entry name" value="Pbn1"/>
</dbReference>
<reference evidence="12 13" key="1">
    <citation type="journal article" date="2011" name="Proc. Natl. Acad. Sci. U.S.A.">
        <title>Evolutionary erosion of yeast sex chromosomes by mating-type switching accidents.</title>
        <authorList>
            <person name="Gordon J.L."/>
            <person name="Armisen D."/>
            <person name="Proux-Wera E."/>
            <person name="Oheigeartaigh S.S."/>
            <person name="Byrne K.P."/>
            <person name="Wolfe K.H."/>
        </authorList>
    </citation>
    <scope>NUCLEOTIDE SEQUENCE [LARGE SCALE GENOMIC DNA]</scope>
    <source>
        <strain evidence="13">ATCC 10662 / CBS 1146 / NBRC 0425 / NCYC 2629 / NRRL Y-866</strain>
    </source>
</reference>
<dbReference type="AlphaFoldDB" id="G8ZQU1"/>
<dbReference type="InParanoid" id="G8ZQU1"/>
<evidence type="ECO:0000256" key="3">
    <source>
        <dbReference type="ARBA" id="ARBA00010345"/>
    </source>
</evidence>
<gene>
    <name evidence="12" type="primary">TDEL0C06890</name>
    <name evidence="12" type="ORF">TDEL_0C06890</name>
</gene>
<dbReference type="EMBL" id="HE616744">
    <property type="protein sequence ID" value="CCE91578.1"/>
    <property type="molecule type" value="Genomic_DNA"/>
</dbReference>
<evidence type="ECO:0000256" key="8">
    <source>
        <dbReference type="ARBA" id="ARBA00022989"/>
    </source>
</evidence>
<evidence type="ECO:0000256" key="7">
    <source>
        <dbReference type="ARBA" id="ARBA00022824"/>
    </source>
</evidence>
<keyword evidence="6 11" id="KW-0812">Transmembrane</keyword>
<evidence type="ECO:0000256" key="4">
    <source>
        <dbReference type="ARBA" id="ARBA00020410"/>
    </source>
</evidence>
<name>G8ZQU1_TORDE</name>
<keyword evidence="10" id="KW-0325">Glycoprotein</keyword>
<dbReference type="PANTHER" id="PTHR28533">
    <property type="entry name" value="PROTEIN PBN1"/>
    <property type="match status" value="1"/>
</dbReference>
<evidence type="ECO:0000313" key="13">
    <source>
        <dbReference type="Proteomes" id="UP000005627"/>
    </source>
</evidence>
<keyword evidence="9 11" id="KW-0472">Membrane</keyword>
<dbReference type="FunCoup" id="G8ZQU1">
    <property type="interactions" value="56"/>
</dbReference>
<protein>
    <recommendedName>
        <fullName evidence="4 11">Protein PBN1</fullName>
    </recommendedName>
</protein>
<evidence type="ECO:0000256" key="5">
    <source>
        <dbReference type="ARBA" id="ARBA00022502"/>
    </source>
</evidence>
<feature type="transmembrane region" description="Helical" evidence="11">
    <location>
        <begin position="386"/>
        <end position="405"/>
    </location>
</feature>
<dbReference type="GO" id="GO:0005789">
    <property type="term" value="C:endoplasmic reticulum membrane"/>
    <property type="evidence" value="ECO:0007669"/>
    <property type="project" value="UniProtKB-SubCell"/>
</dbReference>
<dbReference type="GeneID" id="11501995"/>
<dbReference type="STRING" id="1076872.G8ZQU1"/>
<evidence type="ECO:0000256" key="10">
    <source>
        <dbReference type="ARBA" id="ARBA00023180"/>
    </source>
</evidence>
<evidence type="ECO:0000256" key="1">
    <source>
        <dbReference type="ARBA" id="ARBA00004643"/>
    </source>
</evidence>
<sequence length="415" mass="47095">MTAKSRFTVLFEEAEDVGNHLRTDDYSLTVDGGPTAITQHRWTWGNASDDNDDITRITWRAGKLRTSNLSEVISSVLSPGFNVYKSLGEPLEKSVDTPLFKSFHSESFDIDSFLPVDSEARSLPWNAEDCDLDIRLRSNYTEVAQWCPLHENETVTFKRETGIDSSQAGLFYLDSRDDTLVNLSGLTCKWNASGNIEKCQKTTLFYKTPHMPTVSLETAVVELETPVGLHPKLMVNLTSAKATDKCEYYMLLQLPVDVFVDKYQSTPLFVFGEHDLELPEYKLRDKSWGSESLFRMEPGMLNELTLHSRYVEPVVGEEAKIISFTPVVFQACDSDQEDLLRNPFYSKGMGYESYFTPNTVFTHFNSQTLEVPIPKPDLLYYDATKFATLACLLVSMIYILSKVVGKPRSRRHSAR</sequence>
<keyword evidence="8 11" id="KW-1133">Transmembrane helix</keyword>
<accession>G8ZQU1</accession>
<dbReference type="PANTHER" id="PTHR28533:SF1">
    <property type="entry name" value="PROTEIN PBN1"/>
    <property type="match status" value="1"/>
</dbReference>
<dbReference type="GO" id="GO:0036503">
    <property type="term" value="P:ERAD pathway"/>
    <property type="evidence" value="ECO:0007669"/>
    <property type="project" value="EnsemblFungi"/>
</dbReference>
<dbReference type="GO" id="GO:0016485">
    <property type="term" value="P:protein processing"/>
    <property type="evidence" value="ECO:0007669"/>
    <property type="project" value="EnsemblFungi"/>
</dbReference>
<dbReference type="Pfam" id="PF08320">
    <property type="entry name" value="PIG-X"/>
    <property type="match status" value="1"/>
</dbReference>
<evidence type="ECO:0000256" key="2">
    <source>
        <dbReference type="ARBA" id="ARBA00004687"/>
    </source>
</evidence>
<evidence type="ECO:0000256" key="6">
    <source>
        <dbReference type="ARBA" id="ARBA00022692"/>
    </source>
</evidence>
<comment type="subcellular location">
    <subcellularLocation>
        <location evidence="11">Endoplasmic reticulum membrane</location>
        <topology evidence="11">Single-pass membrane protein</topology>
    </subcellularLocation>
    <subcellularLocation>
        <location evidence="1">Endoplasmic reticulum membrane</location>
        <topology evidence="1">Single-pass type III membrane protein</topology>
    </subcellularLocation>
</comment>
<dbReference type="GO" id="GO:0000030">
    <property type="term" value="F:mannosyltransferase activity"/>
    <property type="evidence" value="ECO:0007669"/>
    <property type="project" value="EnsemblFungi"/>
</dbReference>
<dbReference type="HOGENOM" id="CLU_055666_0_0_1"/>
<proteinExistence type="inferred from homology"/>
<keyword evidence="7 11" id="KW-0256">Endoplasmic reticulum</keyword>
<dbReference type="RefSeq" id="XP_003680789.1">
    <property type="nucleotide sequence ID" value="XM_003680741.1"/>
</dbReference>
<dbReference type="GO" id="GO:0006506">
    <property type="term" value="P:GPI anchor biosynthetic process"/>
    <property type="evidence" value="ECO:0007669"/>
    <property type="project" value="UniProtKB-UniPathway"/>
</dbReference>
<keyword evidence="13" id="KW-1185">Reference proteome</keyword>
<dbReference type="OrthoDB" id="5546453at2759"/>
<evidence type="ECO:0000256" key="11">
    <source>
        <dbReference type="RuleBase" id="RU366056"/>
    </source>
</evidence>
<organism evidence="12 13">
    <name type="scientific">Torulaspora delbrueckii</name>
    <name type="common">Yeast</name>
    <name type="synonym">Candida colliculosa</name>
    <dbReference type="NCBI Taxonomy" id="4950"/>
    <lineage>
        <taxon>Eukaryota</taxon>
        <taxon>Fungi</taxon>
        <taxon>Dikarya</taxon>
        <taxon>Ascomycota</taxon>
        <taxon>Saccharomycotina</taxon>
        <taxon>Saccharomycetes</taxon>
        <taxon>Saccharomycetales</taxon>
        <taxon>Saccharomycetaceae</taxon>
        <taxon>Torulaspora</taxon>
    </lineage>
</organism>
<comment type="function">
    <text evidence="11">Required for proper folding and/or the stability of a subset of proteins in the endoplasmic reticulum. Component of glycosylphosphatidylinositol-mannosyltransferase 1 which transfers the first of the 4 mannoses in the GPI-anchor precursors during GPI-anchor biosynthesis. Probably acts by stabilizing the mannosyltransferase GPI14.</text>
</comment>
<evidence type="ECO:0000256" key="9">
    <source>
        <dbReference type="ARBA" id="ARBA00023136"/>
    </source>
</evidence>
<dbReference type="Proteomes" id="UP000005627">
    <property type="component" value="Chromosome 3"/>
</dbReference>
<dbReference type="eggNOG" id="ENOG502QS8N">
    <property type="taxonomic scope" value="Eukaryota"/>
</dbReference>
<keyword evidence="5 11" id="KW-0337">GPI-anchor biosynthesis</keyword>
<dbReference type="KEGG" id="tdl:TDEL_0C06890"/>
<dbReference type="SMART" id="SM00780">
    <property type="entry name" value="PIG-X"/>
    <property type="match status" value="1"/>
</dbReference>
<evidence type="ECO:0000313" key="12">
    <source>
        <dbReference type="EMBL" id="CCE91578.1"/>
    </source>
</evidence>